<feature type="transmembrane region" description="Helical" evidence="2">
    <location>
        <begin position="131"/>
        <end position="152"/>
    </location>
</feature>
<evidence type="ECO:0000313" key="5">
    <source>
        <dbReference type="Proteomes" id="UP000642920"/>
    </source>
</evidence>
<organism evidence="4 5">
    <name type="scientific">Marivirga atlantica</name>
    <dbReference type="NCBI Taxonomy" id="1548457"/>
    <lineage>
        <taxon>Bacteria</taxon>
        <taxon>Pseudomonadati</taxon>
        <taxon>Bacteroidota</taxon>
        <taxon>Cytophagia</taxon>
        <taxon>Cytophagales</taxon>
        <taxon>Marivirgaceae</taxon>
        <taxon>Marivirga</taxon>
    </lineage>
</organism>
<evidence type="ECO:0008006" key="6">
    <source>
        <dbReference type="Google" id="ProtNLM"/>
    </source>
</evidence>
<keyword evidence="2" id="KW-0472">Membrane</keyword>
<evidence type="ECO:0000256" key="1">
    <source>
        <dbReference type="SAM" id="Coils"/>
    </source>
</evidence>
<evidence type="ECO:0000256" key="2">
    <source>
        <dbReference type="SAM" id="Phobius"/>
    </source>
</evidence>
<keyword evidence="2" id="KW-1133">Transmembrane helix</keyword>
<evidence type="ECO:0000256" key="3">
    <source>
        <dbReference type="SAM" id="SignalP"/>
    </source>
</evidence>
<accession>A0A937A8P8</accession>
<feature type="coiled-coil region" evidence="1">
    <location>
        <begin position="72"/>
        <end position="113"/>
    </location>
</feature>
<dbReference type="AlphaFoldDB" id="A0A937A8P8"/>
<keyword evidence="1" id="KW-0175">Coiled coil</keyword>
<evidence type="ECO:0000313" key="4">
    <source>
        <dbReference type="EMBL" id="MBL0765655.1"/>
    </source>
</evidence>
<reference evidence="4" key="1">
    <citation type="submission" date="2021-01" db="EMBL/GenBank/DDBJ databases">
        <title>Marivirga sp. nov., isolated from intertidal surface sediments.</title>
        <authorList>
            <person name="Zhang M."/>
        </authorList>
    </citation>
    <scope>NUCLEOTIDE SEQUENCE</scope>
    <source>
        <strain evidence="4">SM1354</strain>
    </source>
</reference>
<proteinExistence type="predicted"/>
<dbReference type="RefSeq" id="WP_201920713.1">
    <property type="nucleotide sequence ID" value="NZ_JAERQG010000002.1"/>
</dbReference>
<feature type="signal peptide" evidence="3">
    <location>
        <begin position="1"/>
        <end position="25"/>
    </location>
</feature>
<keyword evidence="3" id="KW-0732">Signal</keyword>
<comment type="caution">
    <text evidence="4">The sequence shown here is derived from an EMBL/GenBank/DDBJ whole genome shotgun (WGS) entry which is preliminary data.</text>
</comment>
<gene>
    <name evidence="4" type="ORF">JKP34_10360</name>
</gene>
<feature type="chain" id="PRO_5037574258" description="tRNA (Guanine-N1)-methyltransferase" evidence="3">
    <location>
        <begin position="26"/>
        <end position="202"/>
    </location>
</feature>
<name>A0A937A8P8_9BACT</name>
<keyword evidence="2" id="KW-0812">Transmembrane</keyword>
<protein>
    <recommendedName>
        <fullName evidence="6">tRNA (Guanine-N1)-methyltransferase</fullName>
    </recommendedName>
</protein>
<dbReference type="EMBL" id="JAERQG010000002">
    <property type="protein sequence ID" value="MBL0765655.1"/>
    <property type="molecule type" value="Genomic_DNA"/>
</dbReference>
<dbReference type="Proteomes" id="UP000642920">
    <property type="component" value="Unassembled WGS sequence"/>
</dbReference>
<keyword evidence="5" id="KW-1185">Reference proteome</keyword>
<sequence length="202" mass="23302">MKYLSMKSFFLSVVLFVLVVGQAFAQAEEENIPQKLSDQYKDMIESSETFQQYKVIPITKMNGFGEAMKDTLSRYRNNIVSIKNERDAVEENNDSLQQQLADVKIELTETQKEVDSMNFFGILITKSVYNVILWGIVIGLVVLLIFLYLAFLNANRVAKQAKNDKVRVDEELEDLRKTAHDKQVKIKRELQTALNKLDELNK</sequence>